<evidence type="ECO:0000313" key="4">
    <source>
        <dbReference type="Proteomes" id="UP000771749"/>
    </source>
</evidence>
<dbReference type="EMBL" id="JADIMJ010000113">
    <property type="protein sequence ID" value="MBO8454533.1"/>
    <property type="molecule type" value="Genomic_DNA"/>
</dbReference>
<accession>A0A940DPE7</accession>
<sequence>MDYICAMSKSWKYIFNKDTLSYEMVRERTARRRFIKSILLFIGSIAAAFLYVWIYTSVLGQDLPKTVIIKKNNARWSSRLEVMNRQLDRHDELLSSLAMRDNDIYREVFGMYAIPEEVRNAGYGGVNRYSYLDYGGCPDLLRKTVVRLDMLTKKTYVQSRSFDEIAAVAKHSGDMVLCVPALAPICPVPGSYHISSYYGRRLDPVYGKTAFHEGIDFAMPSGNGIYSTADGVVETVRHEFYGYGNSVVVDHGFGYKTRYAHMKTIAVHEGDAVKRGSFLGLSGNSGKSTGPHLHYEVIYKGRQVNPLNYLDLSMDPVAYMSLVDKVKGGQQ</sequence>
<reference evidence="3" key="2">
    <citation type="journal article" date="2021" name="PeerJ">
        <title>Extensive microbial diversity within the chicken gut microbiome revealed by metagenomics and culture.</title>
        <authorList>
            <person name="Gilroy R."/>
            <person name="Ravi A."/>
            <person name="Getino M."/>
            <person name="Pursley I."/>
            <person name="Horton D.L."/>
            <person name="Alikhan N.F."/>
            <person name="Baker D."/>
            <person name="Gharbi K."/>
            <person name="Hall N."/>
            <person name="Watson M."/>
            <person name="Adriaenssens E.M."/>
            <person name="Foster-Nyarko E."/>
            <person name="Jarju S."/>
            <person name="Secka A."/>
            <person name="Antonio M."/>
            <person name="Oren A."/>
            <person name="Chaudhuri R.R."/>
            <person name="La Ragione R."/>
            <person name="Hildebrand F."/>
            <person name="Pallen M.J."/>
        </authorList>
    </citation>
    <scope>NUCLEOTIDE SEQUENCE</scope>
    <source>
        <strain evidence="3">F1-3629</strain>
    </source>
</reference>
<feature type="transmembrane region" description="Helical" evidence="1">
    <location>
        <begin position="34"/>
        <end position="55"/>
    </location>
</feature>
<dbReference type="FunFam" id="2.70.70.10:FF:000006">
    <property type="entry name" value="M23 family peptidase"/>
    <property type="match status" value="1"/>
</dbReference>
<dbReference type="InterPro" id="IPR050570">
    <property type="entry name" value="Cell_wall_metabolism_enzyme"/>
</dbReference>
<keyword evidence="1" id="KW-1133">Transmembrane helix</keyword>
<dbReference type="CDD" id="cd12797">
    <property type="entry name" value="M23_peptidase"/>
    <property type="match status" value="1"/>
</dbReference>
<dbReference type="GO" id="GO:0004222">
    <property type="term" value="F:metalloendopeptidase activity"/>
    <property type="evidence" value="ECO:0007669"/>
    <property type="project" value="TreeGrafter"/>
</dbReference>
<comment type="caution">
    <text evidence="3">The sequence shown here is derived from an EMBL/GenBank/DDBJ whole genome shotgun (WGS) entry which is preliminary data.</text>
</comment>
<dbReference type="Gene3D" id="2.70.70.10">
    <property type="entry name" value="Glucose Permease (Domain IIA)"/>
    <property type="match status" value="1"/>
</dbReference>
<dbReference type="InterPro" id="IPR011055">
    <property type="entry name" value="Dup_hybrid_motif"/>
</dbReference>
<dbReference type="AlphaFoldDB" id="A0A940DPE7"/>
<dbReference type="InterPro" id="IPR016047">
    <property type="entry name" value="M23ase_b-sheet_dom"/>
</dbReference>
<dbReference type="Proteomes" id="UP000771749">
    <property type="component" value="Unassembled WGS sequence"/>
</dbReference>
<reference evidence="3" key="1">
    <citation type="submission" date="2020-10" db="EMBL/GenBank/DDBJ databases">
        <authorList>
            <person name="Gilroy R."/>
        </authorList>
    </citation>
    <scope>NUCLEOTIDE SEQUENCE</scope>
    <source>
        <strain evidence="3">F1-3629</strain>
    </source>
</reference>
<dbReference type="Pfam" id="PF01551">
    <property type="entry name" value="Peptidase_M23"/>
    <property type="match status" value="1"/>
</dbReference>
<gene>
    <name evidence="3" type="ORF">IAC07_07425</name>
</gene>
<name>A0A940DPE7_9BACT</name>
<dbReference type="PANTHER" id="PTHR21666">
    <property type="entry name" value="PEPTIDASE-RELATED"/>
    <property type="match status" value="1"/>
</dbReference>
<protein>
    <submittedName>
        <fullName evidence="3">M23 family metallopeptidase</fullName>
    </submittedName>
</protein>
<keyword evidence="1" id="KW-0472">Membrane</keyword>
<dbReference type="SUPFAM" id="SSF51261">
    <property type="entry name" value="Duplicated hybrid motif"/>
    <property type="match status" value="1"/>
</dbReference>
<evidence type="ECO:0000259" key="2">
    <source>
        <dbReference type="Pfam" id="PF01551"/>
    </source>
</evidence>
<feature type="domain" description="M23ase beta-sheet core" evidence="2">
    <location>
        <begin position="211"/>
        <end position="306"/>
    </location>
</feature>
<keyword evidence="1" id="KW-0812">Transmembrane</keyword>
<dbReference type="PANTHER" id="PTHR21666:SF286">
    <property type="entry name" value="LIPOPROTEIN NLPD"/>
    <property type="match status" value="1"/>
</dbReference>
<organism evidence="3 4">
    <name type="scientific">Candidatus Cryptobacteroides gallistercoris</name>
    <dbReference type="NCBI Taxonomy" id="2840765"/>
    <lineage>
        <taxon>Bacteria</taxon>
        <taxon>Pseudomonadati</taxon>
        <taxon>Bacteroidota</taxon>
        <taxon>Bacteroidia</taxon>
        <taxon>Bacteroidales</taxon>
        <taxon>Candidatus Cryptobacteroides</taxon>
    </lineage>
</organism>
<proteinExistence type="predicted"/>
<evidence type="ECO:0000313" key="3">
    <source>
        <dbReference type="EMBL" id="MBO8454533.1"/>
    </source>
</evidence>
<evidence type="ECO:0000256" key="1">
    <source>
        <dbReference type="SAM" id="Phobius"/>
    </source>
</evidence>